<proteinExistence type="predicted"/>
<dbReference type="KEGG" id="vg:65121586"/>
<dbReference type="GeneID" id="65121586"/>
<protein>
    <submittedName>
        <fullName evidence="1">Uncharacterized protein</fullName>
    </submittedName>
</protein>
<name>A0A514CXH3_9CAUD</name>
<organism evidence="1 2">
    <name type="scientific">Gordonia phage Nubi</name>
    <dbReference type="NCBI Taxonomy" id="2588492"/>
    <lineage>
        <taxon>Viruses</taxon>
        <taxon>Duplodnaviria</taxon>
        <taxon>Heunggongvirae</taxon>
        <taxon>Uroviricota</taxon>
        <taxon>Caudoviricetes</taxon>
        <taxon>Stackebrandtviridae</taxon>
        <taxon>Frickvirinae</taxon>
        <taxon>Wizardvirus</taxon>
        <taxon>Wizardvirus nubi</taxon>
    </lineage>
</organism>
<reference evidence="1 2" key="1">
    <citation type="submission" date="2019-05" db="EMBL/GenBank/DDBJ databases">
        <authorList>
            <person name="Green N.R."/>
            <person name="Abercrombie A."/>
            <person name="Adams L.A."/>
            <person name="Holloman R.L."/>
            <person name="Kumari A."/>
            <person name="Thompson L.T."/>
            <person name="Coomans R.J."/>
            <person name="Garlena R.A."/>
            <person name="Russell D.A."/>
            <person name="Pope W.H."/>
            <person name="Jacobs-Sera D."/>
            <person name="Hatfull G.F."/>
        </authorList>
    </citation>
    <scope>NUCLEOTIDE SEQUENCE [LARGE SCALE GENOMIC DNA]</scope>
</reference>
<gene>
    <name evidence="1" type="primary">85</name>
    <name evidence="1" type="ORF">SEA_NUBI_85</name>
</gene>
<keyword evidence="2" id="KW-1185">Reference proteome</keyword>
<evidence type="ECO:0000313" key="2">
    <source>
        <dbReference type="Proteomes" id="UP000319459"/>
    </source>
</evidence>
<accession>A0A514CXH3</accession>
<dbReference type="Proteomes" id="UP000319459">
    <property type="component" value="Segment"/>
</dbReference>
<sequence>MQRVTIGRYRDGEAQATRIHCDEQGNEVSREPFKAYAGWIEGVRDDGTTWIIYLDENGSPQTFWGERDGTGAIIGDPILLQQ</sequence>
<evidence type="ECO:0000313" key="1">
    <source>
        <dbReference type="EMBL" id="QDH85218.1"/>
    </source>
</evidence>
<dbReference type="EMBL" id="MN010760">
    <property type="protein sequence ID" value="QDH85218.1"/>
    <property type="molecule type" value="Genomic_DNA"/>
</dbReference>
<dbReference type="RefSeq" id="YP_010103689.1">
    <property type="nucleotide sequence ID" value="NC_055810.1"/>
</dbReference>